<gene>
    <name evidence="7" type="ORF">PGAL8A_00461700</name>
</gene>
<evidence type="ECO:0000256" key="1">
    <source>
        <dbReference type="ARBA" id="ARBA00001709"/>
    </source>
</evidence>
<evidence type="ECO:0000256" key="5">
    <source>
        <dbReference type="SAM" id="MobiDB-lite"/>
    </source>
</evidence>
<reference evidence="7" key="1">
    <citation type="submission" date="2015-04" db="EMBL/GenBank/DDBJ databases">
        <authorList>
            <consortium name="Pathogen Informatics"/>
        </authorList>
    </citation>
    <scope>NUCLEOTIDE SEQUENCE [LARGE SCALE GENOMIC DNA]</scope>
    <source>
        <strain evidence="7">8A</strain>
    </source>
</reference>
<keyword evidence="8" id="KW-1185">Reference proteome</keyword>
<dbReference type="EMBL" id="CVMV01000083">
    <property type="protein sequence ID" value="CRG97037.1"/>
    <property type="molecule type" value="Genomic_DNA"/>
</dbReference>
<protein>
    <recommendedName>
        <fullName evidence="2">3-hydroxyisobutyryl-CoA hydrolase</fullName>
        <ecNumber evidence="2">3.1.2.4</ecNumber>
    </recommendedName>
</protein>
<keyword evidence="3 7" id="KW-0378">Hydrolase</keyword>
<dbReference type="RefSeq" id="XP_028529840.1">
    <property type="nucleotide sequence ID" value="XM_028673382.1"/>
</dbReference>
<dbReference type="InterPro" id="IPR032259">
    <property type="entry name" value="HIBYL-CoA-H"/>
</dbReference>
<dbReference type="GO" id="GO:0003860">
    <property type="term" value="F:3-hydroxyisobutyryl-CoA hydrolase activity"/>
    <property type="evidence" value="ECO:0007669"/>
    <property type="project" value="UniProtKB-EC"/>
</dbReference>
<dbReference type="AlphaFoldDB" id="A0A1J1H175"/>
<dbReference type="GeneID" id="39733150"/>
<feature type="region of interest" description="Disordered" evidence="5">
    <location>
        <begin position="110"/>
        <end position="130"/>
    </location>
</feature>
<proteinExistence type="predicted"/>
<evidence type="ECO:0000256" key="3">
    <source>
        <dbReference type="ARBA" id="ARBA00022801"/>
    </source>
</evidence>
<sequence>MVKKFSLHNVNNCRLANVFDYAAKLNEKNYFFHTFLFYKNICYQKKKKISIFLTYPNRYKRNIDELDNNLYFLLKNNIKILNQMAERNGLNQIIKHNISNKKMCNNINKNIEDKNSTDKNDLNVNNENKSDEKKNMDDIIDLELSDIWSKKTLLVNYKNNIFEIILNRPDKLNALNKDMVTGLLNMIKSLDNDKRCHMIVLRSINTTSFSSGSDVKAIIENKEKGLMHLRQLYLYINYLSKFKKNFLCIWNGYVMGGGLGISMYSKHRVIHKNVIFAMPENKIGFFPDIGSCYFFKKYFGRNIGLHLGLTSLKLNEADLMNFKVCTNYIENIDLFLNELKNIKKNNLNDFNNEYHKILSKYPLKDCNVTPVLTEELVSNINKYYNSANNLEELISKLKKDNNDFCKKLLSDINNNCYFSCRFWFSYFLYNYDKTLEDILDNDYKISQYFLYHTKTFETGVTEILAKKNKSFQWNKVEEIKYMEMENIEDILMNKNFLSIKDEFV</sequence>
<feature type="compositionally biased region" description="Basic and acidic residues" evidence="5">
    <location>
        <begin position="110"/>
        <end position="121"/>
    </location>
</feature>
<dbReference type="InterPro" id="IPR029045">
    <property type="entry name" value="ClpP/crotonase-like_dom_sf"/>
</dbReference>
<organism evidence="7 8">
    <name type="scientific">Plasmodium gallinaceum</name>
    <dbReference type="NCBI Taxonomy" id="5849"/>
    <lineage>
        <taxon>Eukaryota</taxon>
        <taxon>Sar</taxon>
        <taxon>Alveolata</taxon>
        <taxon>Apicomplexa</taxon>
        <taxon>Aconoidasida</taxon>
        <taxon>Haemosporida</taxon>
        <taxon>Plasmodiidae</taxon>
        <taxon>Plasmodium</taxon>
        <taxon>Plasmodium (Haemamoeba)</taxon>
    </lineage>
</organism>
<dbReference type="EC" id="3.1.2.4" evidence="2"/>
<evidence type="ECO:0000313" key="8">
    <source>
        <dbReference type="Proteomes" id="UP000220797"/>
    </source>
</evidence>
<evidence type="ECO:0000259" key="6">
    <source>
        <dbReference type="Pfam" id="PF16113"/>
    </source>
</evidence>
<dbReference type="CDD" id="cd06558">
    <property type="entry name" value="crotonase-like"/>
    <property type="match status" value="1"/>
</dbReference>
<feature type="coiled-coil region" evidence="4">
    <location>
        <begin position="380"/>
        <end position="407"/>
    </location>
</feature>
<dbReference type="OrthoDB" id="1737613at2759"/>
<comment type="caution">
    <text evidence="7">The sequence shown here is derived from an EMBL/GenBank/DDBJ whole genome shotgun (WGS) entry which is preliminary data.</text>
</comment>
<evidence type="ECO:0000256" key="4">
    <source>
        <dbReference type="SAM" id="Coils"/>
    </source>
</evidence>
<name>A0A1J1H175_PLAGA</name>
<dbReference type="PANTHER" id="PTHR43176">
    <property type="entry name" value="3-HYDROXYISOBUTYRYL-COA HYDROLASE-RELATED"/>
    <property type="match status" value="1"/>
</dbReference>
<evidence type="ECO:0000256" key="2">
    <source>
        <dbReference type="ARBA" id="ARBA00011915"/>
    </source>
</evidence>
<dbReference type="Pfam" id="PF16113">
    <property type="entry name" value="ECH_2"/>
    <property type="match status" value="1"/>
</dbReference>
<dbReference type="PANTHER" id="PTHR43176:SF3">
    <property type="entry name" value="3-HYDROXYISOBUTYRYL-COA HYDROLASE, MITOCHONDRIAL"/>
    <property type="match status" value="1"/>
</dbReference>
<feature type="domain" description="Enoyl-CoA hydratase/isomerase" evidence="6">
    <location>
        <begin position="164"/>
        <end position="485"/>
    </location>
</feature>
<accession>A0A1J1H175</accession>
<dbReference type="Gene3D" id="3.90.226.10">
    <property type="entry name" value="2-enoyl-CoA Hydratase, Chain A, domain 1"/>
    <property type="match status" value="1"/>
</dbReference>
<dbReference type="GO" id="GO:0006574">
    <property type="term" value="P:L-valine catabolic process"/>
    <property type="evidence" value="ECO:0007669"/>
    <property type="project" value="TreeGrafter"/>
</dbReference>
<keyword evidence="4" id="KW-0175">Coiled coil</keyword>
<comment type="catalytic activity">
    <reaction evidence="1">
        <text>3-hydroxy-2-methylpropanoyl-CoA + H2O = 3-hydroxy-2-methylpropanoate + CoA + H(+)</text>
        <dbReference type="Rhea" id="RHEA:20888"/>
        <dbReference type="ChEBI" id="CHEBI:11805"/>
        <dbReference type="ChEBI" id="CHEBI:15377"/>
        <dbReference type="ChEBI" id="CHEBI:15378"/>
        <dbReference type="ChEBI" id="CHEBI:57287"/>
        <dbReference type="ChEBI" id="CHEBI:57340"/>
        <dbReference type="EC" id="3.1.2.4"/>
    </reaction>
</comment>
<dbReference type="Proteomes" id="UP000220797">
    <property type="component" value="Unassembled WGS sequence"/>
</dbReference>
<dbReference type="InterPro" id="IPR045004">
    <property type="entry name" value="ECH_dom"/>
</dbReference>
<dbReference type="VEuPathDB" id="PlasmoDB:PGAL8A_00461700"/>
<dbReference type="SUPFAM" id="SSF52096">
    <property type="entry name" value="ClpP/crotonase"/>
    <property type="match status" value="1"/>
</dbReference>
<evidence type="ECO:0000313" key="7">
    <source>
        <dbReference type="EMBL" id="CRG97037.1"/>
    </source>
</evidence>
<dbReference type="OMA" id="CIWNGYA"/>